<name>C8XEW0_NAKMY</name>
<proteinExistence type="predicted"/>
<keyword evidence="5 7" id="KW-0472">Membrane</keyword>
<dbReference type="AlphaFoldDB" id="C8XEW0"/>
<feature type="region of interest" description="Disordered" evidence="6">
    <location>
        <begin position="1"/>
        <end position="38"/>
    </location>
</feature>
<dbReference type="HOGENOM" id="CLU_120964_1_2_11"/>
<evidence type="ECO:0000256" key="1">
    <source>
        <dbReference type="ARBA" id="ARBA00004651"/>
    </source>
</evidence>
<gene>
    <name evidence="9" type="ordered locus">Namu_3536</name>
</gene>
<dbReference type="Proteomes" id="UP000002218">
    <property type="component" value="Chromosome"/>
</dbReference>
<keyword evidence="4 7" id="KW-1133">Transmembrane helix</keyword>
<dbReference type="GO" id="GO:0005886">
    <property type="term" value="C:plasma membrane"/>
    <property type="evidence" value="ECO:0007669"/>
    <property type="project" value="UniProtKB-SubCell"/>
</dbReference>
<dbReference type="eggNOG" id="ENOG50330UF">
    <property type="taxonomic scope" value="Bacteria"/>
</dbReference>
<feature type="compositionally biased region" description="Low complexity" evidence="6">
    <location>
        <begin position="12"/>
        <end position="29"/>
    </location>
</feature>
<dbReference type="PANTHER" id="PTHR40077:SF2">
    <property type="entry name" value="MEMBRANE PROTEIN"/>
    <property type="match status" value="1"/>
</dbReference>
<accession>C8XEW0</accession>
<reference evidence="9 10" key="2">
    <citation type="journal article" date="2010" name="Stand. Genomic Sci.">
        <title>Complete genome sequence of Nakamurella multipartita type strain (Y-104).</title>
        <authorList>
            <person name="Tice H."/>
            <person name="Mayilraj S."/>
            <person name="Sims D."/>
            <person name="Lapidus A."/>
            <person name="Nolan M."/>
            <person name="Lucas S."/>
            <person name="Glavina Del Rio T."/>
            <person name="Copeland A."/>
            <person name="Cheng J.F."/>
            <person name="Meincke L."/>
            <person name="Bruce D."/>
            <person name="Goodwin L."/>
            <person name="Pitluck S."/>
            <person name="Ivanova N."/>
            <person name="Mavromatis K."/>
            <person name="Ovchinnikova G."/>
            <person name="Pati A."/>
            <person name="Chen A."/>
            <person name="Palaniappan K."/>
            <person name="Land M."/>
            <person name="Hauser L."/>
            <person name="Chang Y.J."/>
            <person name="Jeffries C.D."/>
            <person name="Detter J.C."/>
            <person name="Brettin T."/>
            <person name="Rohde M."/>
            <person name="Goker M."/>
            <person name="Bristow J."/>
            <person name="Eisen J.A."/>
            <person name="Markowitz V."/>
            <person name="Hugenholtz P."/>
            <person name="Kyrpides N.C."/>
            <person name="Klenk H.P."/>
            <person name="Chen F."/>
        </authorList>
    </citation>
    <scope>NUCLEOTIDE SEQUENCE [LARGE SCALE GENOMIC DNA]</scope>
    <source>
        <strain evidence="10">ATCC 700099 / DSM 44233 / CIP 104796 / JCM 9543 / NBRC 105858 / Y-104</strain>
    </source>
</reference>
<dbReference type="EMBL" id="CP001737">
    <property type="protein sequence ID" value="ACV79861.1"/>
    <property type="molecule type" value="Genomic_DNA"/>
</dbReference>
<feature type="transmembrane region" description="Helical" evidence="7">
    <location>
        <begin position="80"/>
        <end position="103"/>
    </location>
</feature>
<evidence type="ECO:0000313" key="10">
    <source>
        <dbReference type="Proteomes" id="UP000002218"/>
    </source>
</evidence>
<dbReference type="NCBIfam" id="TIGR03954">
    <property type="entry name" value="integ_memb_HG"/>
    <property type="match status" value="1"/>
</dbReference>
<evidence type="ECO:0000313" key="9">
    <source>
        <dbReference type="EMBL" id="ACV79861.1"/>
    </source>
</evidence>
<dbReference type="RefSeq" id="WP_015748715.1">
    <property type="nucleotide sequence ID" value="NC_013235.1"/>
</dbReference>
<dbReference type="Pfam" id="PF12823">
    <property type="entry name" value="DUF3817"/>
    <property type="match status" value="1"/>
</dbReference>
<evidence type="ECO:0000259" key="8">
    <source>
        <dbReference type="Pfam" id="PF12823"/>
    </source>
</evidence>
<comment type="subcellular location">
    <subcellularLocation>
        <location evidence="1">Cell membrane</location>
        <topology evidence="1">Multi-pass membrane protein</topology>
    </subcellularLocation>
</comment>
<reference evidence="10" key="1">
    <citation type="submission" date="2009-09" db="EMBL/GenBank/DDBJ databases">
        <title>The complete genome of Nakamurella multipartita DSM 44233.</title>
        <authorList>
            <consortium name="US DOE Joint Genome Institute (JGI-PGF)"/>
            <person name="Lucas S."/>
            <person name="Copeland A."/>
            <person name="Lapidus A."/>
            <person name="Glavina del Rio T."/>
            <person name="Dalin E."/>
            <person name="Tice H."/>
            <person name="Bruce D."/>
            <person name="Goodwin L."/>
            <person name="Pitluck S."/>
            <person name="Kyrpides N."/>
            <person name="Mavromatis K."/>
            <person name="Ivanova N."/>
            <person name="Ovchinnikova G."/>
            <person name="Sims D."/>
            <person name="Meincke L."/>
            <person name="Brettin T."/>
            <person name="Detter J.C."/>
            <person name="Han C."/>
            <person name="Larimer F."/>
            <person name="Land M."/>
            <person name="Hauser L."/>
            <person name="Markowitz V."/>
            <person name="Cheng J.-F."/>
            <person name="Hugenholtz P."/>
            <person name="Woyke T."/>
            <person name="Wu D."/>
            <person name="Klenk H.-P."/>
            <person name="Eisen J.A."/>
        </authorList>
    </citation>
    <scope>NUCLEOTIDE SEQUENCE [LARGE SCALE GENOMIC DNA]</scope>
    <source>
        <strain evidence="10">ATCC 700099 / DSM 44233 / CIP 104796 / JCM 9543 / NBRC 105858 / Y-104</strain>
    </source>
</reference>
<keyword evidence="10" id="KW-1185">Reference proteome</keyword>
<keyword evidence="2" id="KW-1003">Cell membrane</keyword>
<organism evidence="9 10">
    <name type="scientific">Nakamurella multipartita (strain ATCC 700099 / DSM 44233 / CIP 104796 / JCM 9543 / NBRC 105858 / Y-104)</name>
    <name type="common">Microsphaera multipartita</name>
    <dbReference type="NCBI Taxonomy" id="479431"/>
    <lineage>
        <taxon>Bacteria</taxon>
        <taxon>Bacillati</taxon>
        <taxon>Actinomycetota</taxon>
        <taxon>Actinomycetes</taxon>
        <taxon>Nakamurellales</taxon>
        <taxon>Nakamurellaceae</taxon>
        <taxon>Nakamurella</taxon>
    </lineage>
</organism>
<evidence type="ECO:0000256" key="3">
    <source>
        <dbReference type="ARBA" id="ARBA00022692"/>
    </source>
</evidence>
<feature type="domain" description="DUF3817" evidence="8">
    <location>
        <begin position="48"/>
        <end position="134"/>
    </location>
</feature>
<dbReference type="InParanoid" id="C8XEW0"/>
<dbReference type="KEGG" id="nml:Namu_3536"/>
<keyword evidence="3 7" id="KW-0812">Transmembrane</keyword>
<feature type="transmembrane region" description="Helical" evidence="7">
    <location>
        <begin position="52"/>
        <end position="74"/>
    </location>
</feature>
<evidence type="ECO:0000256" key="6">
    <source>
        <dbReference type="SAM" id="MobiDB-lite"/>
    </source>
</evidence>
<sequence length="142" mass="15101">MPVDPAGEITDSTAPASGRPAAPTSAAPTSAPPKSAPPKSAKVMAAFKRYKIAAFIVGWGLLLLCAAMVAKYLFDLPQFVVIWGPIHGALFVGYVILAFDLAYKDRWSPLGTLWVLVAGTIPFVSFVAEKQVQRKILAGGRM</sequence>
<evidence type="ECO:0000256" key="4">
    <source>
        <dbReference type="ARBA" id="ARBA00022989"/>
    </source>
</evidence>
<dbReference type="STRING" id="479431.Namu_3536"/>
<protein>
    <recommendedName>
        <fullName evidence="8">DUF3817 domain-containing protein</fullName>
    </recommendedName>
</protein>
<evidence type="ECO:0000256" key="5">
    <source>
        <dbReference type="ARBA" id="ARBA00023136"/>
    </source>
</evidence>
<dbReference type="PANTHER" id="PTHR40077">
    <property type="entry name" value="MEMBRANE PROTEIN-RELATED"/>
    <property type="match status" value="1"/>
</dbReference>
<evidence type="ECO:0000256" key="2">
    <source>
        <dbReference type="ARBA" id="ARBA00022475"/>
    </source>
</evidence>
<dbReference type="InterPro" id="IPR023845">
    <property type="entry name" value="DUF3817_TM"/>
</dbReference>
<feature type="transmembrane region" description="Helical" evidence="7">
    <location>
        <begin position="110"/>
        <end position="128"/>
    </location>
</feature>
<evidence type="ECO:0000256" key="7">
    <source>
        <dbReference type="SAM" id="Phobius"/>
    </source>
</evidence>